<dbReference type="RefSeq" id="WP_306683600.1">
    <property type="nucleotide sequence ID" value="NZ_CP132914.1"/>
</dbReference>
<protein>
    <submittedName>
        <fullName evidence="2">DUF2220 family protein</fullName>
    </submittedName>
</protein>
<proteinExistence type="predicted"/>
<accession>A0AA50KCX4</accession>
<dbReference type="Pfam" id="PF09983">
    <property type="entry name" value="JetD_C"/>
    <property type="match status" value="1"/>
</dbReference>
<dbReference type="KEGG" id="sog:RA178_20290"/>
<evidence type="ECO:0000259" key="1">
    <source>
        <dbReference type="Pfam" id="PF09983"/>
    </source>
</evidence>
<feature type="domain" description="Wadjet protein JetD C-terminal" evidence="1">
    <location>
        <begin position="103"/>
        <end position="255"/>
    </location>
</feature>
<dbReference type="Proteomes" id="UP001236800">
    <property type="component" value="Chromosome"/>
</dbReference>
<gene>
    <name evidence="2" type="ORF">RA178_20290</name>
</gene>
<reference evidence="2" key="1">
    <citation type="submission" date="2023-08" db="EMBL/GenBank/DDBJ databases">
        <title>Complete genome sequence of Shewanella oncorhynchi Z-P2, a siderophore putrebactin-producing bacterium.</title>
        <authorList>
            <person name="Zhang Y."/>
        </authorList>
    </citation>
    <scope>NUCLEOTIDE SEQUENCE</scope>
    <source>
        <strain evidence="2">Z-P2</strain>
    </source>
</reference>
<name>A0AA50KCX4_9GAMM</name>
<organism evidence="2">
    <name type="scientific">Shewanella oncorhynchi</name>
    <dbReference type="NCBI Taxonomy" id="2726434"/>
    <lineage>
        <taxon>Bacteria</taxon>
        <taxon>Pseudomonadati</taxon>
        <taxon>Pseudomonadota</taxon>
        <taxon>Gammaproteobacteria</taxon>
        <taxon>Alteromonadales</taxon>
        <taxon>Shewanellaceae</taxon>
        <taxon>Shewanella</taxon>
    </lineage>
</organism>
<evidence type="ECO:0000313" key="2">
    <source>
        <dbReference type="EMBL" id="WMB72717.1"/>
    </source>
</evidence>
<sequence>MSIHKYLTAIKLGKTFNAVRARKLFNTQKIGFDSLGQLTHIKGDSYKLKPADPDVIEELIKRFKPATSRTDASLKGDSHSFRTSVAYLVAKPLNSPNELLAIGCQADSVIPGHLNSLSNTTAVLIENSECFTCIPAFIHNLGLTTLPEDTLIIWSSGKAITHPNATRYLKSFDTIHYCPDYDLAGLEIYETLQKSVGNKLQFVIPPNLLSYAHYCKPPDDPTHFIRALRKAKAHKFESFTTLLEISCGFLEQEILIGDENA</sequence>
<dbReference type="AlphaFoldDB" id="A0AA50KCX4"/>
<dbReference type="GeneID" id="301341574"/>
<dbReference type="EMBL" id="CP132914">
    <property type="protein sequence ID" value="WMB72717.1"/>
    <property type="molecule type" value="Genomic_DNA"/>
</dbReference>
<dbReference type="InterPro" id="IPR024534">
    <property type="entry name" value="JetD_C"/>
</dbReference>